<keyword evidence="3" id="KW-0732">Signal</keyword>
<feature type="non-terminal residue" evidence="5">
    <location>
        <position position="1"/>
    </location>
</feature>
<name>A0A0F9CR45_9ZZZZ</name>
<reference evidence="5" key="1">
    <citation type="journal article" date="2015" name="Nature">
        <title>Complex archaea that bridge the gap between prokaryotes and eukaryotes.</title>
        <authorList>
            <person name="Spang A."/>
            <person name="Saw J.H."/>
            <person name="Jorgensen S.L."/>
            <person name="Zaremba-Niedzwiedzka K."/>
            <person name="Martijn J."/>
            <person name="Lind A.E."/>
            <person name="van Eijk R."/>
            <person name="Schleper C."/>
            <person name="Guy L."/>
            <person name="Ettema T.J."/>
        </authorList>
    </citation>
    <scope>NUCLEOTIDE SEQUENCE</scope>
</reference>
<dbReference type="Gene3D" id="2.170.16.10">
    <property type="entry name" value="Hedgehog/Intein (Hint) domain"/>
    <property type="match status" value="1"/>
</dbReference>
<organism evidence="5">
    <name type="scientific">marine sediment metagenome</name>
    <dbReference type="NCBI Taxonomy" id="412755"/>
    <lineage>
        <taxon>unclassified sequences</taxon>
        <taxon>metagenomes</taxon>
        <taxon>ecological metagenomes</taxon>
    </lineage>
</organism>
<evidence type="ECO:0000256" key="4">
    <source>
        <dbReference type="ARBA" id="ARBA00022837"/>
    </source>
</evidence>
<gene>
    <name evidence="5" type="ORF">LCGC14_2578890</name>
</gene>
<dbReference type="PROSITE" id="PS50817">
    <property type="entry name" value="INTEIN_N_TER"/>
    <property type="match status" value="1"/>
</dbReference>
<proteinExistence type="predicted"/>
<dbReference type="GO" id="GO:0016539">
    <property type="term" value="P:intein-mediated protein splicing"/>
    <property type="evidence" value="ECO:0007669"/>
    <property type="project" value="InterPro"/>
</dbReference>
<dbReference type="EMBL" id="LAZR01043001">
    <property type="protein sequence ID" value="KKL08136.1"/>
    <property type="molecule type" value="Genomic_DNA"/>
</dbReference>
<dbReference type="InterPro" id="IPR006141">
    <property type="entry name" value="Intein_N"/>
</dbReference>
<comment type="caution">
    <text evidence="5">The sequence shown here is derived from an EMBL/GenBank/DDBJ whole genome shotgun (WGS) entry which is preliminary data.</text>
</comment>
<dbReference type="AlphaFoldDB" id="A0A0F9CR45"/>
<sequence>DLEGTSDEDIDTDNDLINDGDEYYISESVYSRPTLFDTDGDGLNDGIEVNTVGTDPGLSNTDGDYLNDFDEYSLGFDATDPTDPINPNIVWNSSSFYADSFTGFLNHQGADYVLVYYRVSQSDSWIYKGLYYSGSVGINLQTYQNDLWLRTKYWTEWTNIQLSDDEFYFSDSYNYKPHYPTYDPPTPTGPSSGYTYTYYSFNFVGDDLDHDDITFQVNWGDGSTSSYYIAYYGSYPYTKAASHQFTSTGTKYIKYRIMDENGAYSNWSPSKSIYLSSNGGGSGGGCVAKDTLILLPDGYTKIPVQKLNVGEYVLGYNVTSGETIPVLVTEIDVSKVSSILKIGHDKGSLRITPYNQPIWYKNETYTGWLIDPINIQEGDQIFHIPSDSWVTVNKLILIENGSHEVYDIVTDPLNVFVGNGILLDKKVME</sequence>
<evidence type="ECO:0000313" key="5">
    <source>
        <dbReference type="EMBL" id="KKL08136.1"/>
    </source>
</evidence>
<keyword evidence="2" id="KW-0964">Secreted</keyword>
<protein>
    <submittedName>
        <fullName evidence="5">Uncharacterized protein</fullName>
    </submittedName>
</protein>
<evidence type="ECO:0000256" key="1">
    <source>
        <dbReference type="ARBA" id="ARBA00004613"/>
    </source>
</evidence>
<dbReference type="InterPro" id="IPR059100">
    <property type="entry name" value="TSP3_bac"/>
</dbReference>
<accession>A0A0F9CR45</accession>
<comment type="subcellular location">
    <subcellularLocation>
        <location evidence="1">Secreted</location>
    </subcellularLocation>
</comment>
<evidence type="ECO:0000256" key="3">
    <source>
        <dbReference type="ARBA" id="ARBA00022729"/>
    </source>
</evidence>
<keyword evidence="4" id="KW-0106">Calcium</keyword>
<dbReference type="InterPro" id="IPR036844">
    <property type="entry name" value="Hint_dom_sf"/>
</dbReference>
<evidence type="ECO:0000256" key="2">
    <source>
        <dbReference type="ARBA" id="ARBA00022525"/>
    </source>
</evidence>
<dbReference type="SUPFAM" id="SSF51294">
    <property type="entry name" value="Hedgehog/intein (Hint) domain"/>
    <property type="match status" value="1"/>
</dbReference>
<dbReference type="CDD" id="cd00081">
    <property type="entry name" value="Hint"/>
    <property type="match status" value="1"/>
</dbReference>
<dbReference type="Pfam" id="PF18884">
    <property type="entry name" value="TSP3_bac"/>
    <property type="match status" value="1"/>
</dbReference>